<evidence type="ECO:0000259" key="2">
    <source>
        <dbReference type="Pfam" id="PF01205"/>
    </source>
</evidence>
<dbReference type="SUPFAM" id="SSF54211">
    <property type="entry name" value="Ribosomal protein S5 domain 2-like"/>
    <property type="match status" value="1"/>
</dbReference>
<feature type="domain" description="Impact N-terminal" evidence="2">
    <location>
        <begin position="16"/>
        <end position="121"/>
    </location>
</feature>
<reference evidence="4 5" key="1">
    <citation type="submission" date="2019-07" db="EMBL/GenBank/DDBJ databases">
        <title>Genomic Encyclopedia of Archaeal and Bacterial Type Strains, Phase II (KMG-II): from individual species to whole genera.</title>
        <authorList>
            <person name="Goeker M."/>
        </authorList>
    </citation>
    <scope>NUCLEOTIDE SEQUENCE [LARGE SCALE GENOMIC DNA]</scope>
    <source>
        <strain evidence="4 5">DSM 21935</strain>
    </source>
</reference>
<dbReference type="Pfam" id="PF09186">
    <property type="entry name" value="DUF1949"/>
    <property type="match status" value="1"/>
</dbReference>
<dbReference type="GO" id="GO:0005737">
    <property type="term" value="C:cytoplasm"/>
    <property type="evidence" value="ECO:0007669"/>
    <property type="project" value="TreeGrafter"/>
</dbReference>
<dbReference type="PANTHER" id="PTHR16301:SF20">
    <property type="entry name" value="IMPACT FAMILY MEMBER YIGZ"/>
    <property type="match status" value="1"/>
</dbReference>
<dbReference type="AlphaFoldDB" id="A0A5D3YHM4"/>
<dbReference type="PROSITE" id="PS00910">
    <property type="entry name" value="UPF0029"/>
    <property type="match status" value="1"/>
</dbReference>
<evidence type="ECO:0000313" key="5">
    <source>
        <dbReference type="Proteomes" id="UP000324595"/>
    </source>
</evidence>
<proteinExistence type="inferred from homology"/>
<comment type="caution">
    <text evidence="4">The sequence shown here is derived from an EMBL/GenBank/DDBJ whole genome shotgun (WGS) entry which is preliminary data.</text>
</comment>
<dbReference type="InterPro" id="IPR020569">
    <property type="entry name" value="UPF0029_Impact_CS"/>
</dbReference>
<dbReference type="Proteomes" id="UP000324595">
    <property type="component" value="Unassembled WGS sequence"/>
</dbReference>
<dbReference type="Pfam" id="PF01205">
    <property type="entry name" value="Impact_N"/>
    <property type="match status" value="1"/>
</dbReference>
<dbReference type="InterPro" id="IPR035647">
    <property type="entry name" value="EFG_III/V"/>
</dbReference>
<evidence type="ECO:0000313" key="4">
    <source>
        <dbReference type="EMBL" id="TYP92709.1"/>
    </source>
</evidence>
<gene>
    <name evidence="4" type="ORF">LX73_2072</name>
</gene>
<dbReference type="PANTHER" id="PTHR16301">
    <property type="entry name" value="IMPACT-RELATED"/>
    <property type="match status" value="1"/>
</dbReference>
<evidence type="ECO:0000259" key="3">
    <source>
        <dbReference type="Pfam" id="PF09186"/>
    </source>
</evidence>
<dbReference type="SUPFAM" id="SSF54980">
    <property type="entry name" value="EF-G C-terminal domain-like"/>
    <property type="match status" value="1"/>
</dbReference>
<comment type="similarity">
    <text evidence="1">Belongs to the IMPACT family.</text>
</comment>
<protein>
    <submittedName>
        <fullName evidence="4">Uncharacterized protein, YigZ family</fullName>
    </submittedName>
</protein>
<dbReference type="InterPro" id="IPR015269">
    <property type="entry name" value="UPF0029_Impact_C"/>
</dbReference>
<dbReference type="Gene3D" id="3.30.70.240">
    <property type="match status" value="1"/>
</dbReference>
<dbReference type="GO" id="GO:0006446">
    <property type="term" value="P:regulation of translational initiation"/>
    <property type="evidence" value="ECO:0007669"/>
    <property type="project" value="TreeGrafter"/>
</dbReference>
<dbReference type="OrthoDB" id="9813771at2"/>
<evidence type="ECO:0000256" key="1">
    <source>
        <dbReference type="ARBA" id="ARBA00007665"/>
    </source>
</evidence>
<feature type="domain" description="UPF0029" evidence="3">
    <location>
        <begin position="137"/>
        <end position="190"/>
    </location>
</feature>
<keyword evidence="5" id="KW-1185">Reference proteome</keyword>
<dbReference type="Gene3D" id="3.30.230.30">
    <property type="entry name" value="Impact, N-terminal domain"/>
    <property type="match status" value="1"/>
</dbReference>
<accession>A0A5D3YHM4</accession>
<dbReference type="RefSeq" id="WP_148899399.1">
    <property type="nucleotide sequence ID" value="NZ_VNHY01000003.1"/>
</dbReference>
<dbReference type="InterPro" id="IPR001498">
    <property type="entry name" value="Impact_N"/>
</dbReference>
<dbReference type="EMBL" id="VNHY01000003">
    <property type="protein sequence ID" value="TYP92709.1"/>
    <property type="molecule type" value="Genomic_DNA"/>
</dbReference>
<dbReference type="InterPro" id="IPR023582">
    <property type="entry name" value="Impact"/>
</dbReference>
<organism evidence="4 5">
    <name type="scientific">Fodinibius salinus</name>
    <dbReference type="NCBI Taxonomy" id="860790"/>
    <lineage>
        <taxon>Bacteria</taxon>
        <taxon>Pseudomonadati</taxon>
        <taxon>Balneolota</taxon>
        <taxon>Balneolia</taxon>
        <taxon>Balneolales</taxon>
        <taxon>Balneolaceae</taxon>
        <taxon>Fodinibius</taxon>
    </lineage>
</organism>
<sequence>MLKTVKTTTHSKFREKGSKFLGHLFPTDSEKAFEKRLKNIQSQYPDATHHCYGWRLYPNNIKEFAQDDGEPGGTAGLPILNQLKSFEMVNCGCIVVRYYGGTNLGTSGLINAYGKAAKRCLSQASLLQLVPTANFKINYPYDQQTHIEQLKNQFDLKEIDAQYLEEITLKIACRSKQADDFLAALKQLTHKGVEVESLGRGFIIMQS</sequence>
<dbReference type="InterPro" id="IPR020568">
    <property type="entry name" value="Ribosomal_Su5_D2-typ_SF"/>
</dbReference>
<dbReference type="InterPro" id="IPR036956">
    <property type="entry name" value="Impact_N_sf"/>
</dbReference>
<name>A0A5D3YHM4_9BACT</name>